<dbReference type="Gene3D" id="3.30.1370.50">
    <property type="entry name" value="R3H-like domain"/>
    <property type="match status" value="1"/>
</dbReference>
<keyword evidence="4" id="KW-0677">Repeat</keyword>
<evidence type="ECO:0000259" key="11">
    <source>
        <dbReference type="PROSITE" id="PS51061"/>
    </source>
</evidence>
<dbReference type="GO" id="GO:0000977">
    <property type="term" value="F:RNA polymerase II transcription regulatory region sequence-specific DNA binding"/>
    <property type="evidence" value="ECO:0007669"/>
    <property type="project" value="TreeGrafter"/>
</dbReference>
<feature type="compositionally biased region" description="Polar residues" evidence="10">
    <location>
        <begin position="130"/>
        <end position="153"/>
    </location>
</feature>
<feature type="compositionally biased region" description="Low complexity" evidence="10">
    <location>
        <begin position="21"/>
        <end position="30"/>
    </location>
</feature>
<evidence type="ECO:0000313" key="12">
    <source>
        <dbReference type="EMBL" id="RKF58416.1"/>
    </source>
</evidence>
<dbReference type="GO" id="GO:0008270">
    <property type="term" value="F:zinc ion binding"/>
    <property type="evidence" value="ECO:0007669"/>
    <property type="project" value="UniProtKB-KW"/>
</dbReference>
<dbReference type="FunFam" id="3.30.1370.50:FF:000006">
    <property type="entry name" value="NF-X1 finger transcription factor"/>
    <property type="match status" value="1"/>
</dbReference>
<keyword evidence="3" id="KW-0479">Metal-binding</keyword>
<dbReference type="GO" id="GO:0005634">
    <property type="term" value="C:nucleus"/>
    <property type="evidence" value="ECO:0007669"/>
    <property type="project" value="UniProtKB-SubCell"/>
</dbReference>
<protein>
    <submittedName>
        <fullName evidence="12">FKBP12-associated protein 1-like protein</fullName>
    </submittedName>
</protein>
<dbReference type="SMART" id="SM00393">
    <property type="entry name" value="R3H"/>
    <property type="match status" value="1"/>
</dbReference>
<dbReference type="PANTHER" id="PTHR12360:SF12">
    <property type="entry name" value="TRANSCRIPTIONAL REPRESSOR NF-X1"/>
    <property type="match status" value="1"/>
</dbReference>
<name>A0A420HLW4_9PEZI</name>
<dbReference type="AlphaFoldDB" id="A0A420HLW4"/>
<dbReference type="PANTHER" id="PTHR12360">
    <property type="entry name" value="NUCLEAR TRANSCRIPTION FACTOR, X-BOX BINDING 1 NFX1"/>
    <property type="match status" value="1"/>
</dbReference>
<dbReference type="InterPro" id="IPR036867">
    <property type="entry name" value="R3H_dom_sf"/>
</dbReference>
<gene>
    <name evidence="12" type="ORF">GcM3_182022</name>
</gene>
<keyword evidence="7" id="KW-0805">Transcription regulation</keyword>
<feature type="compositionally biased region" description="Polar residues" evidence="10">
    <location>
        <begin position="75"/>
        <end position="104"/>
    </location>
</feature>
<evidence type="ECO:0000256" key="9">
    <source>
        <dbReference type="ARBA" id="ARBA00023242"/>
    </source>
</evidence>
<evidence type="ECO:0000256" key="7">
    <source>
        <dbReference type="ARBA" id="ARBA00023015"/>
    </source>
</evidence>
<evidence type="ECO:0000256" key="3">
    <source>
        <dbReference type="ARBA" id="ARBA00022723"/>
    </source>
</evidence>
<keyword evidence="6" id="KW-0862">Zinc</keyword>
<dbReference type="GO" id="GO:0000122">
    <property type="term" value="P:negative regulation of transcription by RNA polymerase II"/>
    <property type="evidence" value="ECO:0007669"/>
    <property type="project" value="TreeGrafter"/>
</dbReference>
<dbReference type="SMART" id="SM00438">
    <property type="entry name" value="ZnF_NFX"/>
    <property type="match status" value="8"/>
</dbReference>
<dbReference type="Pfam" id="PF01424">
    <property type="entry name" value="R3H"/>
    <property type="match status" value="1"/>
</dbReference>
<keyword evidence="5" id="KW-0863">Zinc-finger</keyword>
<organism evidence="12 13">
    <name type="scientific">Golovinomyces cichoracearum</name>
    <dbReference type="NCBI Taxonomy" id="62708"/>
    <lineage>
        <taxon>Eukaryota</taxon>
        <taxon>Fungi</taxon>
        <taxon>Dikarya</taxon>
        <taxon>Ascomycota</taxon>
        <taxon>Pezizomycotina</taxon>
        <taxon>Leotiomycetes</taxon>
        <taxon>Erysiphales</taxon>
        <taxon>Erysiphaceae</taxon>
        <taxon>Golovinomyces</taxon>
    </lineage>
</organism>
<comment type="similarity">
    <text evidence="2">Belongs to the NFX1 family.</text>
</comment>
<dbReference type="EMBL" id="MCBQ01018239">
    <property type="protein sequence ID" value="RKF58416.1"/>
    <property type="molecule type" value="Genomic_DNA"/>
</dbReference>
<proteinExistence type="inferred from homology"/>
<dbReference type="GO" id="GO:0000981">
    <property type="term" value="F:DNA-binding transcription factor activity, RNA polymerase II-specific"/>
    <property type="evidence" value="ECO:0007669"/>
    <property type="project" value="TreeGrafter"/>
</dbReference>
<evidence type="ECO:0000256" key="10">
    <source>
        <dbReference type="SAM" id="MobiDB-lite"/>
    </source>
</evidence>
<dbReference type="Pfam" id="PF01422">
    <property type="entry name" value="zf-NF-X1"/>
    <property type="match status" value="6"/>
</dbReference>
<evidence type="ECO:0000256" key="4">
    <source>
        <dbReference type="ARBA" id="ARBA00022737"/>
    </source>
</evidence>
<keyword evidence="8" id="KW-0804">Transcription</keyword>
<accession>A0A420HLW4</accession>
<evidence type="ECO:0000313" key="13">
    <source>
        <dbReference type="Proteomes" id="UP000283383"/>
    </source>
</evidence>
<evidence type="ECO:0000256" key="1">
    <source>
        <dbReference type="ARBA" id="ARBA00004123"/>
    </source>
</evidence>
<feature type="compositionally biased region" description="Basic residues" evidence="10">
    <location>
        <begin position="10"/>
        <end position="20"/>
    </location>
</feature>
<evidence type="ECO:0000256" key="2">
    <source>
        <dbReference type="ARBA" id="ARBA00007269"/>
    </source>
</evidence>
<reference evidence="12 13" key="1">
    <citation type="journal article" date="2018" name="BMC Genomics">
        <title>Comparative genome analyses reveal sequence features reflecting distinct modes of host-adaptation between dicot and monocot powdery mildew.</title>
        <authorList>
            <person name="Wu Y."/>
            <person name="Ma X."/>
            <person name="Pan Z."/>
            <person name="Kale S.D."/>
            <person name="Song Y."/>
            <person name="King H."/>
            <person name="Zhang Q."/>
            <person name="Presley C."/>
            <person name="Deng X."/>
            <person name="Wei C.I."/>
            <person name="Xiao S."/>
        </authorList>
    </citation>
    <scope>NUCLEOTIDE SEQUENCE [LARGE SCALE GENOMIC DNA]</scope>
    <source>
        <strain evidence="12">UMSG3</strain>
    </source>
</reference>
<dbReference type="STRING" id="62708.A0A420HLW4"/>
<comment type="subcellular location">
    <subcellularLocation>
        <location evidence="1">Nucleus</location>
    </subcellularLocation>
</comment>
<dbReference type="CDD" id="cd06008">
    <property type="entry name" value="NF-X1-zinc-finger"/>
    <property type="match status" value="6"/>
</dbReference>
<keyword evidence="13" id="KW-1185">Reference proteome</keyword>
<dbReference type="PROSITE" id="PS51061">
    <property type="entry name" value="R3H"/>
    <property type="match status" value="1"/>
</dbReference>
<feature type="domain" description="R3H" evidence="11">
    <location>
        <begin position="856"/>
        <end position="919"/>
    </location>
</feature>
<feature type="compositionally biased region" description="Polar residues" evidence="10">
    <location>
        <begin position="31"/>
        <end position="67"/>
    </location>
</feature>
<dbReference type="InterPro" id="IPR000967">
    <property type="entry name" value="Znf_NFX1"/>
</dbReference>
<keyword evidence="9" id="KW-0539">Nucleus</keyword>
<sequence>MSPAEAHPVRYARRNARSTRRTPAPATGPTEHTSLISDQLMNTTGTSSSRRNMPHSHNLSRVSTQENPRNDRASIATQSHNLHPSSSIRSNNQSPNINGSRPISNRNTEGQNRRGRGRRIAQYRGEETQSKFNTTRQPRRQLTLNTAEDSNTDAVVGGTSKSRSDRSFNLRPRPQVTPASRERVPKSQAPDVTTRTHEDIKNGHYDCLVCTNEISPFSKVWACKTCWSVLHLSCVRRWVDSEASTYKQNTSESTILPHLRKWRCPGCNLPKDDQLISYTCWCSKECDPRPVAGIPPHSCGQTCAKPRGNYCPHVCESVCHAGPCLPCSHMGPSSPCFCGKERRMKKCIDTDYENGWSCELKCGKLLHCGEHRCERICHEGSCGACELLIESRCYCGKEVRELPCSRLTDVRESQLNDESWLGSFNCGAECHRTFDCGNSEHFCKKKCHKQDNLSAHCPLSPDVVHKCPCGKTPLSALLKEPRKDCAAPIPSCPKTCDKILSCGHLCPRKCHSGNCEPCEEMIQITCHCGKSSSEALCHQAKKEASQCDRVCRTSLNCGRHECRVRCCPAGKKANERQALKRMNRASNAVSRGSDNFEPEHICIKTCGRSLKCGNHTCSALCHKGPCPSCLDAIFNPISCACGRTVLEPPQPCGTLAPECKYDCTIRPTCGHPVVKHQCHLNSESCPNCPFLVQKICVCRKKILKNQPCWFTEVRCGLICGKSLKCGIHSCQKSCHCDGQCEDSTSTCAQTCGRKKTSCEHTCPSPCHAPYPCKETEPCQVKTFIFCPCKNQKQQVKCLATKIFTGNSQKTLSCNDDCLKIKRNENLANALGIDQATHKNNHIPYSANTLRLFLDDLDFYRKIEQEMRAFADNESLKRMRFRPMPPHRRAFIHSLAEDFVLSSESQDVEPHRHVSVFKSPRFVSAPMKKLGECVQVSTGKKEKSGVKPLISSMSLKGWNAILLETPRFGLTINEIQAGLGTELIKSGLKFEIVYLSSEDFLLKVIPIEHDSQKVEAILDSRKISFASLVTKLGLASKTVLCSVDVNLNILRRADKFSERGGWNQAANGVNLKKVVSAEVEKSNSFKVLGTLKNRKVEKLTKDEVPADWELEADTLE</sequence>
<feature type="region of interest" description="Disordered" evidence="10">
    <location>
        <begin position="1"/>
        <end position="195"/>
    </location>
</feature>
<evidence type="ECO:0000256" key="8">
    <source>
        <dbReference type="ARBA" id="ARBA00023163"/>
    </source>
</evidence>
<dbReference type="Proteomes" id="UP000283383">
    <property type="component" value="Unassembled WGS sequence"/>
</dbReference>
<dbReference type="InterPro" id="IPR034078">
    <property type="entry name" value="NFX1_fam"/>
</dbReference>
<dbReference type="InterPro" id="IPR001374">
    <property type="entry name" value="R3H_dom"/>
</dbReference>
<evidence type="ECO:0000256" key="5">
    <source>
        <dbReference type="ARBA" id="ARBA00022771"/>
    </source>
</evidence>
<evidence type="ECO:0000256" key="6">
    <source>
        <dbReference type="ARBA" id="ARBA00022833"/>
    </source>
</evidence>
<comment type="caution">
    <text evidence="12">The sequence shown here is derived from an EMBL/GenBank/DDBJ whole genome shotgun (WGS) entry which is preliminary data.</text>
</comment>
<dbReference type="SUPFAM" id="SSF82708">
    <property type="entry name" value="R3H domain"/>
    <property type="match status" value="1"/>
</dbReference>